<evidence type="ECO:0000256" key="2">
    <source>
        <dbReference type="ARBA" id="ARBA00022722"/>
    </source>
</evidence>
<feature type="non-terminal residue" evidence="5">
    <location>
        <position position="126"/>
    </location>
</feature>
<keyword evidence="3" id="KW-0378">Hydrolase</keyword>
<name>A0A5D0M996_9BACT</name>
<dbReference type="Pfam" id="PF01934">
    <property type="entry name" value="HepT-like"/>
    <property type="match status" value="1"/>
</dbReference>
<reference evidence="5" key="1">
    <citation type="submission" date="2019-08" db="EMBL/GenBank/DDBJ databases">
        <title>Genomic characterization of a novel candidate phylum (ARYD3) from a high temperature, high salinity tertiary oil reservoir in north central Oklahoma, USA.</title>
        <authorList>
            <person name="Youssef N.H."/>
            <person name="Yadav A."/>
            <person name="Elshahed M.S."/>
        </authorList>
    </citation>
    <scope>NUCLEOTIDE SEQUENCE [LARGE SCALE GENOMIC DNA]</scope>
    <source>
        <strain evidence="5">ARYD3</strain>
    </source>
</reference>
<evidence type="ECO:0000256" key="3">
    <source>
        <dbReference type="ARBA" id="ARBA00022801"/>
    </source>
</evidence>
<dbReference type="AlphaFoldDB" id="A0A5D0M996"/>
<sequence>MDKELLLSKIDSLARSIKRIENKTPETVKKLKNDYDLQDIIALNLQRAVQISVDIATHIIANSNEKVPSSMAECFDSLKNLNVINKELSNSLKSAVGFRNISVHEYQKIDWEIVYSIINNNIDDFR</sequence>
<evidence type="ECO:0000313" key="6">
    <source>
        <dbReference type="Proteomes" id="UP000324143"/>
    </source>
</evidence>
<dbReference type="PANTHER" id="PTHR33397:SF3">
    <property type="entry name" value="MRNA NUCLEASE HEPT"/>
    <property type="match status" value="1"/>
</dbReference>
<dbReference type="PANTHER" id="PTHR33397">
    <property type="entry name" value="UPF0331 PROTEIN YUTE"/>
    <property type="match status" value="1"/>
</dbReference>
<accession>A0A5D0M996</accession>
<dbReference type="Gene3D" id="1.20.120.580">
    <property type="entry name" value="bsu32300-like"/>
    <property type="match status" value="1"/>
</dbReference>
<keyword evidence="6" id="KW-1185">Reference proteome</keyword>
<dbReference type="GO" id="GO:0004540">
    <property type="term" value="F:RNA nuclease activity"/>
    <property type="evidence" value="ECO:0007669"/>
    <property type="project" value="InterPro"/>
</dbReference>
<keyword evidence="1" id="KW-1277">Toxin-antitoxin system</keyword>
<dbReference type="InterPro" id="IPR037038">
    <property type="entry name" value="HepT-like_sf"/>
</dbReference>
<organism evidence="5 6">
    <name type="scientific">Candidatus Mcinerneyibacterium aminivorans</name>
    <dbReference type="NCBI Taxonomy" id="2703815"/>
    <lineage>
        <taxon>Bacteria</taxon>
        <taxon>Candidatus Macinerneyibacteriota</taxon>
        <taxon>Candidatus Mcinerneyibacteria</taxon>
        <taxon>Candidatus Mcinerneyibacteriales</taxon>
        <taxon>Candidatus Mcinerneyibacteriaceae</taxon>
        <taxon>Candidatus Mcinerneyibacterium</taxon>
    </lineage>
</organism>
<dbReference type="GO" id="GO:0110001">
    <property type="term" value="C:toxin-antitoxin complex"/>
    <property type="evidence" value="ECO:0007669"/>
    <property type="project" value="InterPro"/>
</dbReference>
<comment type="caution">
    <text evidence="5">The sequence shown here is derived from an EMBL/GenBank/DDBJ whole genome shotgun (WGS) entry which is preliminary data.</text>
</comment>
<proteinExistence type="inferred from homology"/>
<dbReference type="InterPro" id="IPR008201">
    <property type="entry name" value="HepT-like"/>
</dbReference>
<protein>
    <submittedName>
        <fullName evidence="5">DUF86 domain-containing protein</fullName>
    </submittedName>
</protein>
<comment type="similarity">
    <text evidence="4">Belongs to the HepT RNase toxin family.</text>
</comment>
<evidence type="ECO:0000256" key="1">
    <source>
        <dbReference type="ARBA" id="ARBA00022649"/>
    </source>
</evidence>
<dbReference type="InterPro" id="IPR052379">
    <property type="entry name" value="Type_VII_TA_RNase"/>
</dbReference>
<evidence type="ECO:0000256" key="4">
    <source>
        <dbReference type="ARBA" id="ARBA00024207"/>
    </source>
</evidence>
<dbReference type="GO" id="GO:0016787">
    <property type="term" value="F:hydrolase activity"/>
    <property type="evidence" value="ECO:0007669"/>
    <property type="project" value="UniProtKB-KW"/>
</dbReference>
<evidence type="ECO:0000313" key="5">
    <source>
        <dbReference type="EMBL" id="TYB30267.1"/>
    </source>
</evidence>
<dbReference type="EMBL" id="VSIX01000159">
    <property type="protein sequence ID" value="TYB30267.1"/>
    <property type="molecule type" value="Genomic_DNA"/>
</dbReference>
<dbReference type="NCBIfam" id="NF047751">
    <property type="entry name" value="HepT_toxin"/>
    <property type="match status" value="1"/>
</dbReference>
<dbReference type="Proteomes" id="UP000324143">
    <property type="component" value="Unassembled WGS sequence"/>
</dbReference>
<gene>
    <name evidence="5" type="ORF">FXF47_10095</name>
</gene>
<keyword evidence="2" id="KW-0540">Nuclease</keyword>